<dbReference type="Pfam" id="PF03150">
    <property type="entry name" value="CCP_MauG"/>
    <property type="match status" value="1"/>
</dbReference>
<keyword evidence="8" id="KW-0575">Peroxidase</keyword>
<keyword evidence="2 6" id="KW-0349">Heme</keyword>
<dbReference type="PROSITE" id="PS51007">
    <property type="entry name" value="CYTC"/>
    <property type="match status" value="1"/>
</dbReference>
<dbReference type="OrthoDB" id="9805202at2"/>
<evidence type="ECO:0000256" key="1">
    <source>
        <dbReference type="ARBA" id="ARBA00004196"/>
    </source>
</evidence>
<evidence type="ECO:0000313" key="8">
    <source>
        <dbReference type="EMBL" id="SDY68464.1"/>
    </source>
</evidence>
<proteinExistence type="predicted"/>
<dbReference type="InterPro" id="IPR051395">
    <property type="entry name" value="Cytochrome_c_Peroxidase/MauG"/>
</dbReference>
<dbReference type="GO" id="GO:0004130">
    <property type="term" value="F:cytochrome-c peroxidase activity"/>
    <property type="evidence" value="ECO:0007669"/>
    <property type="project" value="TreeGrafter"/>
</dbReference>
<evidence type="ECO:0000256" key="6">
    <source>
        <dbReference type="PROSITE-ProRule" id="PRU00433"/>
    </source>
</evidence>
<evidence type="ECO:0000259" key="7">
    <source>
        <dbReference type="PROSITE" id="PS51007"/>
    </source>
</evidence>
<evidence type="ECO:0000313" key="9">
    <source>
        <dbReference type="Proteomes" id="UP000199286"/>
    </source>
</evidence>
<dbReference type="GO" id="GO:0020037">
    <property type="term" value="F:heme binding"/>
    <property type="evidence" value="ECO:0007669"/>
    <property type="project" value="InterPro"/>
</dbReference>
<dbReference type="GO" id="GO:0046872">
    <property type="term" value="F:metal ion binding"/>
    <property type="evidence" value="ECO:0007669"/>
    <property type="project" value="UniProtKB-KW"/>
</dbReference>
<dbReference type="RefSeq" id="WP_089884584.1">
    <property type="nucleotide sequence ID" value="NZ_FNPF01000014.1"/>
</dbReference>
<dbReference type="Proteomes" id="UP000199286">
    <property type="component" value="Unassembled WGS sequence"/>
</dbReference>
<organism evidence="8 9">
    <name type="scientific">Citreimonas salinaria</name>
    <dbReference type="NCBI Taxonomy" id="321339"/>
    <lineage>
        <taxon>Bacteria</taxon>
        <taxon>Pseudomonadati</taxon>
        <taxon>Pseudomonadota</taxon>
        <taxon>Alphaproteobacteria</taxon>
        <taxon>Rhodobacterales</taxon>
        <taxon>Roseobacteraceae</taxon>
        <taxon>Citreimonas</taxon>
    </lineage>
</organism>
<keyword evidence="9" id="KW-1185">Reference proteome</keyword>
<name>A0A1H3LWS1_9RHOB</name>
<comment type="subcellular location">
    <subcellularLocation>
        <location evidence="1">Cell envelope</location>
    </subcellularLocation>
</comment>
<evidence type="ECO:0000256" key="5">
    <source>
        <dbReference type="ARBA" id="ARBA00023004"/>
    </source>
</evidence>
<keyword evidence="3 6" id="KW-0479">Metal-binding</keyword>
<protein>
    <submittedName>
        <fullName evidence="8">Cytochrome c peroxidase</fullName>
    </submittedName>
</protein>
<evidence type="ECO:0000256" key="2">
    <source>
        <dbReference type="ARBA" id="ARBA00022617"/>
    </source>
</evidence>
<accession>A0A1H3LWS1</accession>
<dbReference type="STRING" id="321339.SAMN05444340_114102"/>
<dbReference type="InterPro" id="IPR009056">
    <property type="entry name" value="Cyt_c-like_dom"/>
</dbReference>
<dbReference type="GO" id="GO:0009055">
    <property type="term" value="F:electron transfer activity"/>
    <property type="evidence" value="ECO:0007669"/>
    <property type="project" value="InterPro"/>
</dbReference>
<dbReference type="GO" id="GO:0030313">
    <property type="term" value="C:cell envelope"/>
    <property type="evidence" value="ECO:0007669"/>
    <property type="project" value="UniProtKB-SubCell"/>
</dbReference>
<gene>
    <name evidence="8" type="ORF">SAMN05444340_114102</name>
</gene>
<reference evidence="8 9" key="1">
    <citation type="submission" date="2016-10" db="EMBL/GenBank/DDBJ databases">
        <authorList>
            <person name="de Groot N.N."/>
        </authorList>
    </citation>
    <scope>NUCLEOTIDE SEQUENCE [LARGE SCALE GENOMIC DNA]</scope>
    <source>
        <strain evidence="8 9">DSM 26880</strain>
    </source>
</reference>
<evidence type="ECO:0000256" key="4">
    <source>
        <dbReference type="ARBA" id="ARBA00023002"/>
    </source>
</evidence>
<sequence>MKRTAIFVVALGLAATGARGGGSELPDPVGDADFVEVDPEQAELGRLLFWDPILSGNRNISCGTCHHPRFGTSDGLSLGMGEGGSGVGPDRIGEPANPPEERIPRNAPGLWNLGAHEFTVLFHDGRIEADPARPSGLRTPMGVEMEQGFSGVLSAQTMFPVLSDDEMAGHYSENEVSKAARMGRITGEGGAWAILSERVAAIPEYTDRFARVDPEIAAGRAIHFTDISDAIAAFMAHEWRADDSPFDRHLRKEAPLTGAAADGMALFYGEAACITCHSGPFQTDHGFHAMGVPQFGPGKRAAFEDHAQDIGRMRVTGRAEDAYRFRTPSLRNVTMTAPYGHSGAYADLRSFLSDHGRGEAAAFDRSRAVLPRMEVEDWRALDDPAERAAIAAAAETFPPLDGTQMDAILAFLAALTDEGAAAGRLGIPDAVPSGLKVDK</sequence>
<evidence type="ECO:0000256" key="3">
    <source>
        <dbReference type="ARBA" id="ARBA00022723"/>
    </source>
</evidence>
<dbReference type="Gene3D" id="1.10.760.10">
    <property type="entry name" value="Cytochrome c-like domain"/>
    <property type="match status" value="2"/>
</dbReference>
<dbReference type="SUPFAM" id="SSF46626">
    <property type="entry name" value="Cytochrome c"/>
    <property type="match status" value="2"/>
</dbReference>
<keyword evidence="4" id="KW-0560">Oxidoreductase</keyword>
<feature type="domain" description="Cytochrome c" evidence="7">
    <location>
        <begin position="258"/>
        <end position="416"/>
    </location>
</feature>
<dbReference type="EMBL" id="FNPF01000014">
    <property type="protein sequence ID" value="SDY68464.1"/>
    <property type="molecule type" value="Genomic_DNA"/>
</dbReference>
<dbReference type="InterPro" id="IPR004852">
    <property type="entry name" value="Di-haem_cyt_c_peroxidsae"/>
</dbReference>
<dbReference type="PANTHER" id="PTHR30600">
    <property type="entry name" value="CYTOCHROME C PEROXIDASE-RELATED"/>
    <property type="match status" value="1"/>
</dbReference>
<dbReference type="AlphaFoldDB" id="A0A1H3LWS1"/>
<keyword evidence="5 6" id="KW-0408">Iron</keyword>
<dbReference type="InterPro" id="IPR036909">
    <property type="entry name" value="Cyt_c-like_dom_sf"/>
</dbReference>